<keyword evidence="1" id="KW-0732">Signal</keyword>
<feature type="signal peptide" evidence="1">
    <location>
        <begin position="1"/>
        <end position="22"/>
    </location>
</feature>
<dbReference type="Proteomes" id="UP000326779">
    <property type="component" value="Chromosome"/>
</dbReference>
<dbReference type="RefSeq" id="WP_152261207.1">
    <property type="nucleotide sequence ID" value="NZ_CP045143.1"/>
</dbReference>
<protein>
    <submittedName>
        <fullName evidence="3">DUF5011 domain-containing protein</fullName>
    </submittedName>
</protein>
<evidence type="ECO:0000313" key="4">
    <source>
        <dbReference type="Proteomes" id="UP000326779"/>
    </source>
</evidence>
<reference evidence="3 4" key="1">
    <citation type="submission" date="2019-10" db="EMBL/GenBank/DDBJ databases">
        <title>The completed genome of Lactobacillus harbinensis M1.</title>
        <authorList>
            <person name="Zheng Y."/>
        </authorList>
    </citation>
    <scope>NUCLEOTIDE SEQUENCE [LARGE SCALE GENOMIC DNA]</scope>
    <source>
        <strain evidence="3 4">M1</strain>
    </source>
</reference>
<dbReference type="AlphaFoldDB" id="A0A5P8M7P2"/>
<organism evidence="3 4">
    <name type="scientific">Schleiferilactobacillus harbinensis</name>
    <dbReference type="NCBI Taxonomy" id="304207"/>
    <lineage>
        <taxon>Bacteria</taxon>
        <taxon>Bacillati</taxon>
        <taxon>Bacillota</taxon>
        <taxon>Bacilli</taxon>
        <taxon>Lactobacillales</taxon>
        <taxon>Lactobacillaceae</taxon>
        <taxon>Schleiferilactobacillus</taxon>
    </lineage>
</organism>
<dbReference type="Gene3D" id="2.60.40.10">
    <property type="entry name" value="Immunoglobulins"/>
    <property type="match status" value="1"/>
</dbReference>
<feature type="chain" id="PRO_5039510562" evidence="1">
    <location>
        <begin position="23"/>
        <end position="606"/>
    </location>
</feature>
<dbReference type="EMBL" id="CP045143">
    <property type="protein sequence ID" value="QFR24225.1"/>
    <property type="molecule type" value="Genomic_DNA"/>
</dbReference>
<evidence type="ECO:0000313" key="3">
    <source>
        <dbReference type="EMBL" id="QFR24225.1"/>
    </source>
</evidence>
<gene>
    <name evidence="3" type="ORF">D1010_13000</name>
</gene>
<dbReference type="KEGG" id="lhb:D1010_13000"/>
<sequence>MKNTTKYAGLVAAALLAVAPIAAPVATATIAQGNGTVQAATSTTPYFMIGNNQKLSDGAAPDALAQTFDTGTSGTDILTAVFAQAKKQLVSSPILQAYYVDKNGNQQSLQFDSAQFNPLLTDKNIAYTKEFATAGKYNIPFTVTNPETKEVGTINVPVTILDSASAPYVTGITKMYVEKGDSFYPTAGLNFYENKNSTTTLDTSMYSIDQSKLDLKTPGHYTIYYTVKNSAGLTRTIPRDVTVTGDTVPSFSYKFGTNNTKTYKNGETVALNDADTKSLTFKTNVSFNDITAALKTFVGTNSNLSASFTQYKKTKGAAADDSSVINVDLTTNFNTTDAVRNVISNTSTDASYNIPVTVQYDSGDKVSVNVPVVIGTPNALTQTNKSQVVYIKSGVTAQLYSDKATTQAISGRTLSASSAWQSPAVVTDASGKVVAYNLGGNQYVKASDVETTPQDNVSYQVKTQTIYVDNKSGAQLYSDPTATKAISGRDNLAYASAWVSYKEVYNNGTLVAYNLGGDQYVKAEDVTTTKPSGDQGQAVSGVFTISVPNHPTWGTAFYNDSLQAKGILPAASKWRVFSIKTLSDGKQYYNLGGNQWIRADYGRLTK</sequence>
<proteinExistence type="predicted"/>
<name>A0A5P8M7P2_9LACO</name>
<dbReference type="InterPro" id="IPR032179">
    <property type="entry name" value="Cry22Aa_Ig-like"/>
</dbReference>
<feature type="domain" description="Pesticidal crystal protein Cry22Aa Ig-like" evidence="2">
    <location>
        <begin position="170"/>
        <end position="243"/>
    </location>
</feature>
<evidence type="ECO:0000256" key="1">
    <source>
        <dbReference type="SAM" id="SignalP"/>
    </source>
</evidence>
<dbReference type="Pfam" id="PF16403">
    <property type="entry name" value="Bact_surface_Ig-like"/>
    <property type="match status" value="1"/>
</dbReference>
<dbReference type="InterPro" id="IPR013783">
    <property type="entry name" value="Ig-like_fold"/>
</dbReference>
<evidence type="ECO:0000259" key="2">
    <source>
        <dbReference type="Pfam" id="PF16403"/>
    </source>
</evidence>
<accession>A0A5P8M7P2</accession>